<comment type="subcellular location">
    <subcellularLocation>
        <location evidence="1">Periplasm</location>
    </subcellularLocation>
</comment>
<evidence type="ECO:0000313" key="9">
    <source>
        <dbReference type="Proteomes" id="UP001596353"/>
    </source>
</evidence>
<evidence type="ECO:0000256" key="6">
    <source>
        <dbReference type="ARBA" id="ARBA00049753"/>
    </source>
</evidence>
<keyword evidence="9" id="KW-1185">Reference proteome</keyword>
<keyword evidence="4" id="KW-0732">Signal</keyword>
<dbReference type="Proteomes" id="UP001596353">
    <property type="component" value="Unassembled WGS sequence"/>
</dbReference>
<accession>A0ABW2AYN8</accession>
<proteinExistence type="inferred from homology"/>
<evidence type="ECO:0000313" key="8">
    <source>
        <dbReference type="EMBL" id="MFC6758535.1"/>
    </source>
</evidence>
<reference evidence="9" key="1">
    <citation type="journal article" date="2019" name="Int. J. Syst. Evol. Microbiol.">
        <title>The Global Catalogue of Microorganisms (GCM) 10K type strain sequencing project: providing services to taxonomists for standard genome sequencing and annotation.</title>
        <authorList>
            <consortium name="The Broad Institute Genomics Platform"/>
            <consortium name="The Broad Institute Genome Sequencing Center for Infectious Disease"/>
            <person name="Wu L."/>
            <person name="Ma J."/>
        </authorList>
    </citation>
    <scope>NUCLEOTIDE SEQUENCE [LARGE SCALE GENOMIC DNA]</scope>
    <source>
        <strain evidence="9">CCUG 66188</strain>
    </source>
</reference>
<sequence length="354" mass="37125">MDRPGRGRSDAAKTSAISRMVGGNPPDAAQFNLGADIDNLVDSAVLAPIDAVAEANDWASVMPQAVLDAVTRDGHIYGVPIQLQGTNFLFASADALDKVGAGMPQTWDEFFETGDKLREAGIVPFAQAGDRDVWFMNTFQAVLASVLGTEEWSKFTGPDGAEFVRSDAFRPVAEIMAKLPSYADSGVSGRQWNITNQMILNGEAGFFIMGGWAIGEIGAAGFTPGKEVLCGVGPNQAPLVVAGDVWAMPAKGDGLTEAQTKLAEVTTSVEVQAEFTATMGSLPVRSGVDTSKFNACAAAGAKAISDGNSVMALFINFSPEKLGALGSELKVLWVNPDATADDYVETVAGILEDY</sequence>
<evidence type="ECO:0000256" key="5">
    <source>
        <dbReference type="ARBA" id="ARBA00049629"/>
    </source>
</evidence>
<evidence type="ECO:0000256" key="4">
    <source>
        <dbReference type="ARBA" id="ARBA00022729"/>
    </source>
</evidence>
<gene>
    <name evidence="8" type="ORF">ACFQFQ_01885</name>
</gene>
<dbReference type="PANTHER" id="PTHR43649">
    <property type="entry name" value="ARABINOSE-BINDING PROTEIN-RELATED"/>
    <property type="match status" value="1"/>
</dbReference>
<dbReference type="PANTHER" id="PTHR43649:SF28">
    <property type="entry name" value="BINDING PROTEIN COMPONENT OF ABC SUGAR TRANSPORTER-RELATED"/>
    <property type="match status" value="1"/>
</dbReference>
<comment type="function">
    <text evidence="5">Part of a binding-protein-dependent transport system for a sugar.</text>
</comment>
<dbReference type="EMBL" id="JBHSWG010000001">
    <property type="protein sequence ID" value="MFC6758535.1"/>
    <property type="molecule type" value="Genomic_DNA"/>
</dbReference>
<name>A0ABW2AYN8_9RHOB</name>
<evidence type="ECO:0000256" key="7">
    <source>
        <dbReference type="SAM" id="MobiDB-lite"/>
    </source>
</evidence>
<comment type="caution">
    <text evidence="8">The sequence shown here is derived from an EMBL/GenBank/DDBJ whole genome shotgun (WGS) entry which is preliminary data.</text>
</comment>
<keyword evidence="3" id="KW-0813">Transport</keyword>
<dbReference type="Gene3D" id="3.40.190.10">
    <property type="entry name" value="Periplasmic binding protein-like II"/>
    <property type="match status" value="2"/>
</dbReference>
<dbReference type="InterPro" id="IPR050490">
    <property type="entry name" value="Bact_solute-bd_prot1"/>
</dbReference>
<dbReference type="InterPro" id="IPR006059">
    <property type="entry name" value="SBP"/>
</dbReference>
<dbReference type="SUPFAM" id="SSF53850">
    <property type="entry name" value="Periplasmic binding protein-like II"/>
    <property type="match status" value="1"/>
</dbReference>
<feature type="region of interest" description="Disordered" evidence="7">
    <location>
        <begin position="1"/>
        <end position="22"/>
    </location>
</feature>
<feature type="compositionally biased region" description="Basic and acidic residues" evidence="7">
    <location>
        <begin position="1"/>
        <end position="11"/>
    </location>
</feature>
<evidence type="ECO:0000256" key="2">
    <source>
        <dbReference type="ARBA" id="ARBA00008520"/>
    </source>
</evidence>
<organism evidence="8 9">
    <name type="scientific">Sulfitobacter porphyrae</name>
    <dbReference type="NCBI Taxonomy" id="1246864"/>
    <lineage>
        <taxon>Bacteria</taxon>
        <taxon>Pseudomonadati</taxon>
        <taxon>Pseudomonadota</taxon>
        <taxon>Alphaproteobacteria</taxon>
        <taxon>Rhodobacterales</taxon>
        <taxon>Roseobacteraceae</taxon>
        <taxon>Sulfitobacter</taxon>
    </lineage>
</organism>
<protein>
    <recommendedName>
        <fullName evidence="6">Probable sugar-binding periplasmic protein</fullName>
    </recommendedName>
</protein>
<comment type="similarity">
    <text evidence="2">Belongs to the bacterial solute-binding protein 1 family.</text>
</comment>
<dbReference type="Pfam" id="PF13416">
    <property type="entry name" value="SBP_bac_8"/>
    <property type="match status" value="1"/>
</dbReference>
<evidence type="ECO:0000256" key="3">
    <source>
        <dbReference type="ARBA" id="ARBA00022448"/>
    </source>
</evidence>
<evidence type="ECO:0000256" key="1">
    <source>
        <dbReference type="ARBA" id="ARBA00004418"/>
    </source>
</evidence>